<accession>A0AAV5DAI9</accession>
<protein>
    <submittedName>
        <fullName evidence="1">Uncharacterized protein</fullName>
    </submittedName>
</protein>
<comment type="caution">
    <text evidence="1">The sequence shown here is derived from an EMBL/GenBank/DDBJ whole genome shotgun (WGS) entry which is preliminary data.</text>
</comment>
<reference evidence="1" key="2">
    <citation type="submission" date="2021-12" db="EMBL/GenBank/DDBJ databases">
        <title>Resequencing data analysis of finger millet.</title>
        <authorList>
            <person name="Hatakeyama M."/>
            <person name="Aluri S."/>
            <person name="Balachadran M.T."/>
            <person name="Sivarajan S.R."/>
            <person name="Poveda L."/>
            <person name="Shimizu-Inatsugi R."/>
            <person name="Schlapbach R."/>
            <person name="Sreeman S.M."/>
            <person name="Shimizu K.K."/>
        </authorList>
    </citation>
    <scope>NUCLEOTIDE SEQUENCE</scope>
</reference>
<name>A0AAV5DAI9_ELECO</name>
<dbReference type="Proteomes" id="UP001054889">
    <property type="component" value="Unassembled WGS sequence"/>
</dbReference>
<evidence type="ECO:0000313" key="2">
    <source>
        <dbReference type="Proteomes" id="UP001054889"/>
    </source>
</evidence>
<dbReference type="AlphaFoldDB" id="A0AAV5DAI9"/>
<proteinExistence type="predicted"/>
<keyword evidence="2" id="KW-1185">Reference proteome</keyword>
<reference evidence="1" key="1">
    <citation type="journal article" date="2018" name="DNA Res.">
        <title>Multiple hybrid de novo genome assembly of finger millet, an orphan allotetraploid crop.</title>
        <authorList>
            <person name="Hatakeyama M."/>
            <person name="Aluri S."/>
            <person name="Balachadran M.T."/>
            <person name="Sivarajan S.R."/>
            <person name="Patrignani A."/>
            <person name="Gruter S."/>
            <person name="Poveda L."/>
            <person name="Shimizu-Inatsugi R."/>
            <person name="Baeten J."/>
            <person name="Francoijs K.J."/>
            <person name="Nataraja K.N."/>
            <person name="Reddy Y.A.N."/>
            <person name="Phadnis S."/>
            <person name="Ravikumar R.L."/>
            <person name="Schlapbach R."/>
            <person name="Sreeman S.M."/>
            <person name="Shimizu K.K."/>
        </authorList>
    </citation>
    <scope>NUCLEOTIDE SEQUENCE</scope>
</reference>
<organism evidence="1 2">
    <name type="scientific">Eleusine coracana subsp. coracana</name>
    <dbReference type="NCBI Taxonomy" id="191504"/>
    <lineage>
        <taxon>Eukaryota</taxon>
        <taxon>Viridiplantae</taxon>
        <taxon>Streptophyta</taxon>
        <taxon>Embryophyta</taxon>
        <taxon>Tracheophyta</taxon>
        <taxon>Spermatophyta</taxon>
        <taxon>Magnoliopsida</taxon>
        <taxon>Liliopsida</taxon>
        <taxon>Poales</taxon>
        <taxon>Poaceae</taxon>
        <taxon>PACMAD clade</taxon>
        <taxon>Chloridoideae</taxon>
        <taxon>Cynodonteae</taxon>
        <taxon>Eleusininae</taxon>
        <taxon>Eleusine</taxon>
    </lineage>
</organism>
<sequence length="88" mass="10056">MATQKASMAAAEADAKFLVERLVGVTDDDHERFLLKIKNRFDRCGPCESLPYMLMTWVVVRHPTLPAAFFFAASGWSFQRSRCALRSW</sequence>
<dbReference type="EMBL" id="BQKI01000013">
    <property type="protein sequence ID" value="GJN07297.1"/>
    <property type="molecule type" value="Genomic_DNA"/>
</dbReference>
<evidence type="ECO:0000313" key="1">
    <source>
        <dbReference type="EMBL" id="GJN07297.1"/>
    </source>
</evidence>
<gene>
    <name evidence="1" type="primary">ga25117</name>
    <name evidence="1" type="ORF">PR202_ga25117</name>
</gene>